<keyword evidence="5" id="KW-1185">Reference proteome</keyword>
<sequence length="146" mass="15898">MTGWTEFAEGLAEELADLPAGAVVKIVEPGPAPRYAQFRQLDDELWAELVGDHWLAPAARAGSTGGRLIVEAGWHAPDADHGHNWWVEWPWPQSSARYRQLTSMVVTGLRDGFGIAAVSDLSYVAWNENVGNCALDLPGLGLPRHS</sequence>
<feature type="domain" description="TY-Chap N-terminal" evidence="1">
    <location>
        <begin position="3"/>
        <end position="121"/>
    </location>
</feature>
<evidence type="ECO:0000313" key="4">
    <source>
        <dbReference type="Proteomes" id="UP000468928"/>
    </source>
</evidence>
<dbReference type="AlphaFoldDB" id="A0A6P1DD42"/>
<dbReference type="Proteomes" id="UP000468928">
    <property type="component" value="Unassembled WGS sequence"/>
</dbReference>
<evidence type="ECO:0000313" key="5">
    <source>
        <dbReference type="Proteomes" id="UP000470876"/>
    </source>
</evidence>
<dbReference type="EMBL" id="JAAGUX010000029">
    <property type="protein sequence ID" value="NEW57389.1"/>
    <property type="molecule type" value="Genomic_DNA"/>
</dbReference>
<organism evidence="2 4">
    <name type="scientific">Nocardia cyriacigeorgica</name>
    <dbReference type="NCBI Taxonomy" id="135487"/>
    <lineage>
        <taxon>Bacteria</taxon>
        <taxon>Bacillati</taxon>
        <taxon>Actinomycetota</taxon>
        <taxon>Actinomycetes</taxon>
        <taxon>Mycobacteriales</taxon>
        <taxon>Nocardiaceae</taxon>
        <taxon>Nocardia</taxon>
    </lineage>
</organism>
<dbReference type="Proteomes" id="UP000470876">
    <property type="component" value="Unassembled WGS sequence"/>
</dbReference>
<protein>
    <recommendedName>
        <fullName evidence="1">TY-Chap N-terminal domain-containing protein</fullName>
    </recommendedName>
</protein>
<proteinExistence type="predicted"/>
<dbReference type="RefSeq" id="WP_163826167.1">
    <property type="nucleotide sequence ID" value="NZ_JAAGUX010000029.1"/>
</dbReference>
<evidence type="ECO:0000313" key="3">
    <source>
        <dbReference type="EMBL" id="NEW57389.1"/>
    </source>
</evidence>
<dbReference type="EMBL" id="JAAGUZ010000088">
    <property type="protein sequence ID" value="NEW47521.1"/>
    <property type="molecule type" value="Genomic_DNA"/>
</dbReference>
<evidence type="ECO:0000259" key="1">
    <source>
        <dbReference type="Pfam" id="PF22552"/>
    </source>
</evidence>
<dbReference type="InterPro" id="IPR054344">
    <property type="entry name" value="TY-Chap_N"/>
</dbReference>
<dbReference type="Pfam" id="PF22552">
    <property type="entry name" value="TY-Chap3"/>
    <property type="match status" value="1"/>
</dbReference>
<gene>
    <name evidence="2" type="ORF">GV789_24205</name>
    <name evidence="3" type="ORF">GV794_17255</name>
</gene>
<reference evidence="4 5" key="1">
    <citation type="submission" date="2020-01" db="EMBL/GenBank/DDBJ databases">
        <title>Genetics and antimicrobial susceptibilities of Nocardia species isolated from the soil; a comparison with species isolated from humans.</title>
        <authorList>
            <person name="Carrasco G."/>
            <person name="Monzon S."/>
            <person name="Sansegundo M."/>
            <person name="Garcia E."/>
            <person name="Garrido N."/>
            <person name="Medina M.J."/>
            <person name="Villalon P."/>
            <person name="Ramirez-Arocha A.C."/>
            <person name="Jimenez P."/>
            <person name="Cuesta I."/>
            <person name="Valdezate S."/>
        </authorList>
    </citation>
    <scope>NUCLEOTIDE SEQUENCE [LARGE SCALE GENOMIC DNA]</scope>
    <source>
        <strain evidence="2 4">CNM20110639</strain>
        <strain evidence="3 5">CNM20110649</strain>
    </source>
</reference>
<comment type="caution">
    <text evidence="2">The sequence shown here is derived from an EMBL/GenBank/DDBJ whole genome shotgun (WGS) entry which is preliminary data.</text>
</comment>
<accession>A0A6P1DD42</accession>
<evidence type="ECO:0000313" key="2">
    <source>
        <dbReference type="EMBL" id="NEW47521.1"/>
    </source>
</evidence>
<name>A0A6P1DD42_9NOCA</name>